<accession>A0ACC0ZIX2</accession>
<protein>
    <submittedName>
        <fullName evidence="1">Uncharacterized protein</fullName>
    </submittedName>
</protein>
<comment type="caution">
    <text evidence="1">The sequence shown here is derived from an EMBL/GenBank/DDBJ whole genome shotgun (WGS) entry which is preliminary data.</text>
</comment>
<dbReference type="Proteomes" id="UP001163603">
    <property type="component" value="Chromosome 1"/>
</dbReference>
<evidence type="ECO:0000313" key="2">
    <source>
        <dbReference type="Proteomes" id="UP001163603"/>
    </source>
</evidence>
<dbReference type="EMBL" id="CM047736">
    <property type="protein sequence ID" value="KAJ0052026.1"/>
    <property type="molecule type" value="Genomic_DNA"/>
</dbReference>
<proteinExistence type="predicted"/>
<organism evidence="1 2">
    <name type="scientific">Pistacia integerrima</name>
    <dbReference type="NCBI Taxonomy" id="434235"/>
    <lineage>
        <taxon>Eukaryota</taxon>
        <taxon>Viridiplantae</taxon>
        <taxon>Streptophyta</taxon>
        <taxon>Embryophyta</taxon>
        <taxon>Tracheophyta</taxon>
        <taxon>Spermatophyta</taxon>
        <taxon>Magnoliopsida</taxon>
        <taxon>eudicotyledons</taxon>
        <taxon>Gunneridae</taxon>
        <taxon>Pentapetalae</taxon>
        <taxon>rosids</taxon>
        <taxon>malvids</taxon>
        <taxon>Sapindales</taxon>
        <taxon>Anacardiaceae</taxon>
        <taxon>Pistacia</taxon>
    </lineage>
</organism>
<keyword evidence="2" id="KW-1185">Reference proteome</keyword>
<sequence>MNNCELCKSRARTYCESDQASLCWECDDKVHAANFLVARHSRTLLCHICDSLTPWKASGLKLGHTVSVCETCVNRQQQYEGQSQEEPTDDDDDDDDDDDGEEDDEVEDGENQVVPWSAIASTPPPASSSSSSDEISVCSLKRRREEASDLQSQDEQNGSFSQREYCTTSPMQAAGIDSTEAVRSESVAIIAEPLKRLRNQRNKGELSEVDSWGSCSRPI</sequence>
<evidence type="ECO:0000313" key="1">
    <source>
        <dbReference type="EMBL" id="KAJ0052026.1"/>
    </source>
</evidence>
<gene>
    <name evidence="1" type="ORF">Pint_02125</name>
</gene>
<reference evidence="2" key="1">
    <citation type="journal article" date="2023" name="G3 (Bethesda)">
        <title>Genome assembly and association tests identify interacting loci associated with vigor, precocity, and sex in interspecific pistachio rootstocks.</title>
        <authorList>
            <person name="Palmer W."/>
            <person name="Jacygrad E."/>
            <person name="Sagayaradj S."/>
            <person name="Cavanaugh K."/>
            <person name="Han R."/>
            <person name="Bertier L."/>
            <person name="Beede B."/>
            <person name="Kafkas S."/>
            <person name="Golino D."/>
            <person name="Preece J."/>
            <person name="Michelmore R."/>
        </authorList>
    </citation>
    <scope>NUCLEOTIDE SEQUENCE [LARGE SCALE GENOMIC DNA]</scope>
</reference>
<name>A0ACC0ZIX2_9ROSI</name>